<evidence type="ECO:0000313" key="3">
    <source>
        <dbReference type="Proteomes" id="UP000824044"/>
    </source>
</evidence>
<reference evidence="2" key="1">
    <citation type="journal article" date="2021" name="PeerJ">
        <title>Extensive microbial diversity within the chicken gut microbiome revealed by metagenomics and culture.</title>
        <authorList>
            <person name="Gilroy R."/>
            <person name="Ravi A."/>
            <person name="Getino M."/>
            <person name="Pursley I."/>
            <person name="Horton D.L."/>
            <person name="Alikhan N.F."/>
            <person name="Baker D."/>
            <person name="Gharbi K."/>
            <person name="Hall N."/>
            <person name="Watson M."/>
            <person name="Adriaenssens E.M."/>
            <person name="Foster-Nyarko E."/>
            <person name="Jarju S."/>
            <person name="Secka A."/>
            <person name="Antonio M."/>
            <person name="Oren A."/>
            <person name="Chaudhuri R.R."/>
            <person name="La Ragione R."/>
            <person name="Hildebrand F."/>
            <person name="Pallen M.J."/>
        </authorList>
    </citation>
    <scope>NUCLEOTIDE SEQUENCE</scope>
    <source>
        <strain evidence="2">CHK33-5263</strain>
    </source>
</reference>
<name>A0A9D2IVW7_9FIRM</name>
<accession>A0A9D2IVW7</accession>
<sequence>MTLTSNKPSISTMQSAAIRASVLPSTAKIESIEWKMDGEVAEGSGTTLAFSSQSVGEHTVVCTVNGVDSAPLTIQVTEPSTAAANMGRPRASTDPPSRRSSGLCRAMLIRGCRGVVFPFPVR</sequence>
<proteinExistence type="predicted"/>
<feature type="region of interest" description="Disordered" evidence="1">
    <location>
        <begin position="79"/>
        <end position="101"/>
    </location>
</feature>
<evidence type="ECO:0000313" key="2">
    <source>
        <dbReference type="EMBL" id="HIZ24407.1"/>
    </source>
</evidence>
<evidence type="ECO:0000256" key="1">
    <source>
        <dbReference type="SAM" id="MobiDB-lite"/>
    </source>
</evidence>
<dbReference type="AlphaFoldDB" id="A0A9D2IVW7"/>
<dbReference type="EMBL" id="DXBS01000059">
    <property type="protein sequence ID" value="HIZ24407.1"/>
    <property type="molecule type" value="Genomic_DNA"/>
</dbReference>
<protein>
    <recommendedName>
        <fullName evidence="4">Ig-like domain-containing protein</fullName>
    </recommendedName>
</protein>
<evidence type="ECO:0008006" key="4">
    <source>
        <dbReference type="Google" id="ProtNLM"/>
    </source>
</evidence>
<organism evidence="2 3">
    <name type="scientific">Candidatus Gallimonas intestinigallinarum</name>
    <dbReference type="NCBI Taxonomy" id="2838604"/>
    <lineage>
        <taxon>Bacteria</taxon>
        <taxon>Bacillati</taxon>
        <taxon>Bacillota</taxon>
        <taxon>Clostridia</taxon>
        <taxon>Candidatus Gallimonas</taxon>
    </lineage>
</organism>
<dbReference type="Proteomes" id="UP000824044">
    <property type="component" value="Unassembled WGS sequence"/>
</dbReference>
<reference evidence="2" key="2">
    <citation type="submission" date="2021-04" db="EMBL/GenBank/DDBJ databases">
        <authorList>
            <person name="Gilroy R."/>
        </authorList>
    </citation>
    <scope>NUCLEOTIDE SEQUENCE</scope>
    <source>
        <strain evidence="2">CHK33-5263</strain>
    </source>
</reference>
<gene>
    <name evidence="2" type="ORF">H9812_02890</name>
</gene>
<comment type="caution">
    <text evidence="2">The sequence shown here is derived from an EMBL/GenBank/DDBJ whole genome shotgun (WGS) entry which is preliminary data.</text>
</comment>